<feature type="compositionally biased region" description="Basic and acidic residues" evidence="1">
    <location>
        <begin position="7"/>
        <end position="17"/>
    </location>
</feature>
<dbReference type="Proteomes" id="UP001500683">
    <property type="component" value="Unassembled WGS sequence"/>
</dbReference>
<dbReference type="EMBL" id="BAAAZG010000057">
    <property type="protein sequence ID" value="GAA4097735.1"/>
    <property type="molecule type" value="Genomic_DNA"/>
</dbReference>
<name>A0ABP7WVF8_9ACTN</name>
<comment type="caution">
    <text evidence="2">The sequence shown here is derived from an EMBL/GenBank/DDBJ whole genome shotgun (WGS) entry which is preliminary data.</text>
</comment>
<organism evidence="2 3">
    <name type="scientific">Actinomadura miaoliensis</name>
    <dbReference type="NCBI Taxonomy" id="430685"/>
    <lineage>
        <taxon>Bacteria</taxon>
        <taxon>Bacillati</taxon>
        <taxon>Actinomycetota</taxon>
        <taxon>Actinomycetes</taxon>
        <taxon>Streptosporangiales</taxon>
        <taxon>Thermomonosporaceae</taxon>
        <taxon>Actinomadura</taxon>
    </lineage>
</organism>
<feature type="compositionally biased region" description="Basic and acidic residues" evidence="1">
    <location>
        <begin position="24"/>
        <end position="42"/>
    </location>
</feature>
<feature type="region of interest" description="Disordered" evidence="1">
    <location>
        <begin position="1"/>
        <end position="112"/>
    </location>
</feature>
<reference evidence="3" key="1">
    <citation type="journal article" date="2019" name="Int. J. Syst. Evol. Microbiol.">
        <title>The Global Catalogue of Microorganisms (GCM) 10K type strain sequencing project: providing services to taxonomists for standard genome sequencing and annotation.</title>
        <authorList>
            <consortium name="The Broad Institute Genomics Platform"/>
            <consortium name="The Broad Institute Genome Sequencing Center for Infectious Disease"/>
            <person name="Wu L."/>
            <person name="Ma J."/>
        </authorList>
    </citation>
    <scope>NUCLEOTIDE SEQUENCE [LARGE SCALE GENOMIC DNA]</scope>
    <source>
        <strain evidence="3">JCM 16702</strain>
    </source>
</reference>
<evidence type="ECO:0000313" key="3">
    <source>
        <dbReference type="Proteomes" id="UP001500683"/>
    </source>
</evidence>
<keyword evidence="3" id="KW-1185">Reference proteome</keyword>
<gene>
    <name evidence="2" type="ORF">GCM10022214_72380</name>
</gene>
<dbReference type="RefSeq" id="WP_344956594.1">
    <property type="nucleotide sequence ID" value="NZ_BAAAZG010000057.1"/>
</dbReference>
<protein>
    <submittedName>
        <fullName evidence="2">Uncharacterized protein</fullName>
    </submittedName>
</protein>
<evidence type="ECO:0000313" key="2">
    <source>
        <dbReference type="EMBL" id="GAA4097735.1"/>
    </source>
</evidence>
<accession>A0ABP7WVF8</accession>
<proteinExistence type="predicted"/>
<evidence type="ECO:0000256" key="1">
    <source>
        <dbReference type="SAM" id="MobiDB-lite"/>
    </source>
</evidence>
<sequence>MPTHPADSADGRSRDVRVAGVPPRRTEAPRHAEPSRDAEPMPHGDPLPHAAPAARPTSPEQTAPTRPDRPSPAHAAPTRPELAKEEVATRFPEPNADSGSGRDDRLMAPAEAQRFRERWRDVQASFVDDPGEAVQRADRLAAEVVDALGQALTARRRALNEHWNSGEGDTERLRRALRDYRGLVDRILGA</sequence>